<dbReference type="PANTHER" id="PTHR40065:SF3">
    <property type="entry name" value="RNA-BINDING PROTEIN YHBY"/>
    <property type="match status" value="1"/>
</dbReference>
<keyword evidence="5" id="KW-1185">Reference proteome</keyword>
<dbReference type="PROSITE" id="PS51295">
    <property type="entry name" value="CRM"/>
    <property type="match status" value="1"/>
</dbReference>
<dbReference type="Pfam" id="PF01985">
    <property type="entry name" value="CRS1_YhbY"/>
    <property type="match status" value="1"/>
</dbReference>
<dbReference type="GO" id="GO:0003723">
    <property type="term" value="F:RNA binding"/>
    <property type="evidence" value="ECO:0007669"/>
    <property type="project" value="UniProtKB-UniRule"/>
</dbReference>
<name>A0A292YHL3_9BACL</name>
<keyword evidence="1 2" id="KW-0694">RNA-binding</keyword>
<dbReference type="InterPro" id="IPR035920">
    <property type="entry name" value="YhbY-like_sf"/>
</dbReference>
<dbReference type="NCBIfam" id="TIGR00253">
    <property type="entry name" value="RNA_bind_YhbY"/>
    <property type="match status" value="1"/>
</dbReference>
<dbReference type="SUPFAM" id="SSF75471">
    <property type="entry name" value="YhbY-like"/>
    <property type="match status" value="1"/>
</dbReference>
<dbReference type="EMBL" id="BDUF01000018">
    <property type="protein sequence ID" value="GAX89228.1"/>
    <property type="molecule type" value="Genomic_DNA"/>
</dbReference>
<dbReference type="InterPro" id="IPR051925">
    <property type="entry name" value="RNA-binding_domain"/>
</dbReference>
<evidence type="ECO:0000313" key="4">
    <source>
        <dbReference type="EMBL" id="GAX89228.1"/>
    </source>
</evidence>
<evidence type="ECO:0000256" key="2">
    <source>
        <dbReference type="PROSITE-ProRule" id="PRU00626"/>
    </source>
</evidence>
<proteinExistence type="predicted"/>
<dbReference type="InterPro" id="IPR017924">
    <property type="entry name" value="RNA-binding_YhbY"/>
</dbReference>
<dbReference type="RefSeq" id="WP_096180922.1">
    <property type="nucleotide sequence ID" value="NZ_BDUF01000018.1"/>
</dbReference>
<dbReference type="AlphaFoldDB" id="A0A292YHL3"/>
<dbReference type="Proteomes" id="UP000217785">
    <property type="component" value="Unassembled WGS sequence"/>
</dbReference>
<reference evidence="5" key="1">
    <citation type="submission" date="2017-07" db="EMBL/GenBank/DDBJ databases">
        <title>Draft genome sequence of Effusibacillus lacus strain skLN1.</title>
        <authorList>
            <person name="Watanabe M."/>
            <person name="Kojima H."/>
            <person name="Fukui M."/>
        </authorList>
    </citation>
    <scope>NUCLEOTIDE SEQUENCE [LARGE SCALE GENOMIC DNA]</scope>
    <source>
        <strain evidence="5">skLN1</strain>
    </source>
</reference>
<sequence length="97" mass="10828">MLTGKQKRYLRSLAHHLDPILQVGKGGVSENMLDQVSLALEAKELIKVSILNNCEFDKDEVAEQLADGTGSELVQLIGKTVVLYRESKEHKQIELPK</sequence>
<evidence type="ECO:0000313" key="5">
    <source>
        <dbReference type="Proteomes" id="UP000217785"/>
    </source>
</evidence>
<protein>
    <submittedName>
        <fullName evidence="4">RNA-binding protein</fullName>
    </submittedName>
</protein>
<feature type="domain" description="CRM" evidence="3">
    <location>
        <begin position="1"/>
        <end position="96"/>
    </location>
</feature>
<evidence type="ECO:0000259" key="3">
    <source>
        <dbReference type="PROSITE" id="PS51295"/>
    </source>
</evidence>
<dbReference type="OrthoDB" id="9797519at2"/>
<dbReference type="SMART" id="SM01103">
    <property type="entry name" value="CRS1_YhbY"/>
    <property type="match status" value="1"/>
</dbReference>
<dbReference type="InterPro" id="IPR001890">
    <property type="entry name" value="RNA-binding_CRM"/>
</dbReference>
<accession>A0A292YHL3</accession>
<dbReference type="PANTHER" id="PTHR40065">
    <property type="entry name" value="RNA-BINDING PROTEIN YHBY"/>
    <property type="match status" value="1"/>
</dbReference>
<gene>
    <name evidence="4" type="ORF">EFBL_0846</name>
</gene>
<evidence type="ECO:0000256" key="1">
    <source>
        <dbReference type="ARBA" id="ARBA00022884"/>
    </source>
</evidence>
<organism evidence="4 5">
    <name type="scientific">Effusibacillus lacus</name>
    <dbReference type="NCBI Taxonomy" id="1348429"/>
    <lineage>
        <taxon>Bacteria</taxon>
        <taxon>Bacillati</taxon>
        <taxon>Bacillota</taxon>
        <taxon>Bacilli</taxon>
        <taxon>Bacillales</taxon>
        <taxon>Alicyclobacillaceae</taxon>
        <taxon>Effusibacillus</taxon>
    </lineage>
</organism>
<comment type="caution">
    <text evidence="4">The sequence shown here is derived from an EMBL/GenBank/DDBJ whole genome shotgun (WGS) entry which is preliminary data.</text>
</comment>
<dbReference type="Gene3D" id="3.30.110.60">
    <property type="entry name" value="YhbY-like"/>
    <property type="match status" value="1"/>
</dbReference>